<dbReference type="InterPro" id="IPR032710">
    <property type="entry name" value="NTF2-like_dom_sf"/>
</dbReference>
<dbReference type="SUPFAM" id="SSF54427">
    <property type="entry name" value="NTF2-like"/>
    <property type="match status" value="1"/>
</dbReference>
<gene>
    <name evidence="2" type="ORF">GB927_026340</name>
</gene>
<evidence type="ECO:0000313" key="2">
    <source>
        <dbReference type="EMBL" id="MCQ4633585.1"/>
    </source>
</evidence>
<evidence type="ECO:0000259" key="1">
    <source>
        <dbReference type="Pfam" id="PF12680"/>
    </source>
</evidence>
<dbReference type="InterPro" id="IPR037401">
    <property type="entry name" value="SnoaL-like"/>
</dbReference>
<comment type="caution">
    <text evidence="2">The sequence shown here is derived from an EMBL/GenBank/DDBJ whole genome shotgun (WGS) entry which is preliminary data.</text>
</comment>
<sequence>MDMPDVVKAYFDADRRNDPDALAAVFSASAVVNDEGSRHEGVGAIRSWWVAAKEKYRHVAEPIETKGAGDNVSVRATVTGQFPNSPVTLDFSFTVKDDRIVGLEIG</sequence>
<dbReference type="EMBL" id="WHSB02000013">
    <property type="protein sequence ID" value="MCQ4633585.1"/>
    <property type="molecule type" value="Genomic_DNA"/>
</dbReference>
<accession>A0ABT1REG7</accession>
<keyword evidence="3" id="KW-1185">Reference proteome</keyword>
<protein>
    <submittedName>
        <fullName evidence="2">Nuclear transport factor 2 family protein</fullName>
    </submittedName>
</protein>
<dbReference type="Proteomes" id="UP000996601">
    <property type="component" value="Unassembled WGS sequence"/>
</dbReference>
<feature type="domain" description="SnoaL-like" evidence="1">
    <location>
        <begin position="7"/>
        <end position="101"/>
    </location>
</feature>
<organism evidence="2 3">
    <name type="scientific">Shinella lacus</name>
    <dbReference type="NCBI Taxonomy" id="2654216"/>
    <lineage>
        <taxon>Bacteria</taxon>
        <taxon>Pseudomonadati</taxon>
        <taxon>Pseudomonadota</taxon>
        <taxon>Alphaproteobacteria</taxon>
        <taxon>Hyphomicrobiales</taxon>
        <taxon>Rhizobiaceae</taxon>
        <taxon>Shinella</taxon>
    </lineage>
</organism>
<evidence type="ECO:0000313" key="3">
    <source>
        <dbReference type="Proteomes" id="UP000996601"/>
    </source>
</evidence>
<dbReference type="Pfam" id="PF12680">
    <property type="entry name" value="SnoaL_2"/>
    <property type="match status" value="1"/>
</dbReference>
<name>A0ABT1REG7_9HYPH</name>
<reference evidence="2" key="1">
    <citation type="submission" date="2021-07" db="EMBL/GenBank/DDBJ databases">
        <title>Shinella sp. nov., a novel member of the genus Shinella from water.</title>
        <authorList>
            <person name="Deng Y."/>
        </authorList>
    </citation>
    <scope>NUCLEOTIDE SEQUENCE</scope>
    <source>
        <strain evidence="2">CPCC 100929</strain>
    </source>
</reference>
<dbReference type="RefSeq" id="WP_256120199.1">
    <property type="nucleotide sequence ID" value="NZ_WHSB02000013.1"/>
</dbReference>
<proteinExistence type="predicted"/>
<dbReference type="Gene3D" id="3.10.450.50">
    <property type="match status" value="1"/>
</dbReference>